<sequence length="187" mass="19209">MKLSSALRTAVVLASAASLATLTGCAATASPEPAEDLALTSPDLDADGRLPDWATNSVAGYCTGENRSPDLAWTGAPEGTESFALAMTDPANSAYRHWIVTAIPADATGLASAEDGAIGVGITGSNWQGPGRYAGVCVDDNPYLYTLYALDEPIEGDASTTYGDLLELIDGHVLAEATLSAMPADRE</sequence>
<evidence type="ECO:0008006" key="5">
    <source>
        <dbReference type="Google" id="ProtNLM"/>
    </source>
</evidence>
<evidence type="ECO:0000313" key="3">
    <source>
        <dbReference type="EMBL" id="BDZ55788.1"/>
    </source>
</evidence>
<dbReference type="PROSITE" id="PS51257">
    <property type="entry name" value="PROKAR_LIPOPROTEIN"/>
    <property type="match status" value="1"/>
</dbReference>
<protein>
    <recommendedName>
        <fullName evidence="5">YbhB/YbcL family Raf kinase inhibitor-like protein</fullName>
    </recommendedName>
</protein>
<proteinExistence type="inferred from homology"/>
<feature type="signal peptide" evidence="2">
    <location>
        <begin position="1"/>
        <end position="29"/>
    </location>
</feature>
<dbReference type="Pfam" id="PF01161">
    <property type="entry name" value="PBP"/>
    <property type="match status" value="1"/>
</dbReference>
<dbReference type="InterPro" id="IPR036610">
    <property type="entry name" value="PEBP-like_sf"/>
</dbReference>
<feature type="chain" id="PRO_5047355876" description="YbhB/YbcL family Raf kinase inhibitor-like protein" evidence="2">
    <location>
        <begin position="30"/>
        <end position="187"/>
    </location>
</feature>
<evidence type="ECO:0000256" key="1">
    <source>
        <dbReference type="ARBA" id="ARBA00007120"/>
    </source>
</evidence>
<name>A0ABN6YJT4_9MICO</name>
<accession>A0ABN6YJT4</accession>
<dbReference type="Gene3D" id="3.90.280.10">
    <property type="entry name" value="PEBP-like"/>
    <property type="match status" value="1"/>
</dbReference>
<dbReference type="RefSeq" id="WP_234659510.1">
    <property type="nucleotide sequence ID" value="NZ_AP027734.1"/>
</dbReference>
<keyword evidence="2" id="KW-0732">Signal</keyword>
<dbReference type="SUPFAM" id="SSF49777">
    <property type="entry name" value="PEBP-like"/>
    <property type="match status" value="1"/>
</dbReference>
<comment type="similarity">
    <text evidence="1">Belongs to the UPF0098 family.</text>
</comment>
<dbReference type="EMBL" id="AP027734">
    <property type="protein sequence ID" value="BDZ55788.1"/>
    <property type="molecule type" value="Genomic_DNA"/>
</dbReference>
<dbReference type="Proteomes" id="UP001321477">
    <property type="component" value="Chromosome"/>
</dbReference>
<keyword evidence="4" id="KW-1185">Reference proteome</keyword>
<dbReference type="NCBIfam" id="TIGR00481">
    <property type="entry name" value="YbhB/YbcL family Raf kinase inhibitor-like protein"/>
    <property type="match status" value="1"/>
</dbReference>
<dbReference type="CDD" id="cd00865">
    <property type="entry name" value="PEBP_bact_arch"/>
    <property type="match status" value="1"/>
</dbReference>
<evidence type="ECO:0000256" key="2">
    <source>
        <dbReference type="SAM" id="SignalP"/>
    </source>
</evidence>
<reference evidence="4" key="1">
    <citation type="journal article" date="2019" name="Int. J. Syst. Evol. Microbiol.">
        <title>The Global Catalogue of Microorganisms (GCM) 10K type strain sequencing project: providing services to taxonomists for standard genome sequencing and annotation.</title>
        <authorList>
            <consortium name="The Broad Institute Genomics Platform"/>
            <consortium name="The Broad Institute Genome Sequencing Center for Infectious Disease"/>
            <person name="Wu L."/>
            <person name="Ma J."/>
        </authorList>
    </citation>
    <scope>NUCLEOTIDE SEQUENCE [LARGE SCALE GENOMIC DNA]</scope>
    <source>
        <strain evidence="4">NBRC 109019</strain>
    </source>
</reference>
<evidence type="ECO:0000313" key="4">
    <source>
        <dbReference type="Proteomes" id="UP001321477"/>
    </source>
</evidence>
<dbReference type="InterPro" id="IPR008914">
    <property type="entry name" value="PEBP"/>
</dbReference>
<dbReference type="InterPro" id="IPR005247">
    <property type="entry name" value="YbhB_YbcL/LppC-like"/>
</dbReference>
<gene>
    <name evidence="3" type="ORF">GCM10025870_28610</name>
</gene>
<organism evidence="3 4">
    <name type="scientific">Agromyces marinus</name>
    <dbReference type="NCBI Taxonomy" id="1389020"/>
    <lineage>
        <taxon>Bacteria</taxon>
        <taxon>Bacillati</taxon>
        <taxon>Actinomycetota</taxon>
        <taxon>Actinomycetes</taxon>
        <taxon>Micrococcales</taxon>
        <taxon>Microbacteriaceae</taxon>
        <taxon>Agromyces</taxon>
    </lineage>
</organism>